<reference evidence="3 4" key="1">
    <citation type="submission" date="2024-06" db="EMBL/GenBank/DDBJ databases">
        <title>The Natural Products Discovery Center: Release of the First 8490 Sequenced Strains for Exploring Actinobacteria Biosynthetic Diversity.</title>
        <authorList>
            <person name="Kalkreuter E."/>
            <person name="Kautsar S.A."/>
            <person name="Yang D."/>
            <person name="Bader C.D."/>
            <person name="Teijaro C.N."/>
            <person name="Fluegel L."/>
            <person name="Davis C.M."/>
            <person name="Simpson J.R."/>
            <person name="Lauterbach L."/>
            <person name="Steele A.D."/>
            <person name="Gui C."/>
            <person name="Meng S."/>
            <person name="Li G."/>
            <person name="Viehrig K."/>
            <person name="Ye F."/>
            <person name="Su P."/>
            <person name="Kiefer A.F."/>
            <person name="Nichols A."/>
            <person name="Cepeda A.J."/>
            <person name="Yan W."/>
            <person name="Fan B."/>
            <person name="Jiang Y."/>
            <person name="Adhikari A."/>
            <person name="Zheng C.-J."/>
            <person name="Schuster L."/>
            <person name="Cowan T.M."/>
            <person name="Smanski M.J."/>
            <person name="Chevrette M.G."/>
            <person name="De Carvalho L.P.S."/>
            <person name="Shen B."/>
        </authorList>
    </citation>
    <scope>NUCLEOTIDE SEQUENCE [LARGE SCALE GENOMIC DNA]</scope>
    <source>
        <strain evidence="3 4">NPDC006434</strain>
    </source>
</reference>
<evidence type="ECO:0000256" key="1">
    <source>
        <dbReference type="SAM" id="MobiDB-lite"/>
    </source>
</evidence>
<evidence type="ECO:0000313" key="3">
    <source>
        <dbReference type="EMBL" id="MET9848504.1"/>
    </source>
</evidence>
<proteinExistence type="predicted"/>
<dbReference type="InterPro" id="IPR006119">
    <property type="entry name" value="Resolv_N"/>
</dbReference>
<accession>A0ABV2V3V5</accession>
<name>A0ABV2V3V5_9ACTN</name>
<feature type="region of interest" description="Disordered" evidence="1">
    <location>
        <begin position="121"/>
        <end position="146"/>
    </location>
</feature>
<sequence>MADTRRSADLPEPSPRPTPPIPLHAVDAKRPRAIAALRLSCLTSTTRSPSRQRSTIGLAAEQLGLTLVAEAADLGVSAHRTSPFERTGLSPWLRRPDQYEAIVWARVDRAVRSTEHMTGVDRLGAPAGQDARLRCSGKRSPPCRDG</sequence>
<protein>
    <submittedName>
        <fullName evidence="3">Recombinase family protein</fullName>
    </submittedName>
</protein>
<gene>
    <name evidence="3" type="ORF">ABZZ21_28970</name>
</gene>
<organism evidence="3 4">
    <name type="scientific">Streptomyces ossamyceticus</name>
    <dbReference type="NCBI Taxonomy" id="249581"/>
    <lineage>
        <taxon>Bacteria</taxon>
        <taxon>Bacillati</taxon>
        <taxon>Actinomycetota</taxon>
        <taxon>Actinomycetes</taxon>
        <taxon>Kitasatosporales</taxon>
        <taxon>Streptomycetaceae</taxon>
        <taxon>Streptomyces</taxon>
    </lineage>
</organism>
<dbReference type="Gene3D" id="3.40.50.1390">
    <property type="entry name" value="Resolvase, N-terminal catalytic domain"/>
    <property type="match status" value="1"/>
</dbReference>
<feature type="domain" description="Resolvase/invertase-type recombinase catalytic" evidence="2">
    <location>
        <begin position="34"/>
        <end position="118"/>
    </location>
</feature>
<keyword evidence="4" id="KW-1185">Reference proteome</keyword>
<comment type="caution">
    <text evidence="3">The sequence shown here is derived from an EMBL/GenBank/DDBJ whole genome shotgun (WGS) entry which is preliminary data.</text>
</comment>
<feature type="compositionally biased region" description="Pro residues" evidence="1">
    <location>
        <begin position="12"/>
        <end position="22"/>
    </location>
</feature>
<dbReference type="Pfam" id="PF00239">
    <property type="entry name" value="Resolvase"/>
    <property type="match status" value="1"/>
</dbReference>
<evidence type="ECO:0000259" key="2">
    <source>
        <dbReference type="Pfam" id="PF00239"/>
    </source>
</evidence>
<evidence type="ECO:0000313" key="4">
    <source>
        <dbReference type="Proteomes" id="UP001550210"/>
    </source>
</evidence>
<dbReference type="InterPro" id="IPR036162">
    <property type="entry name" value="Resolvase-like_N_sf"/>
</dbReference>
<dbReference type="Proteomes" id="UP001550210">
    <property type="component" value="Unassembled WGS sequence"/>
</dbReference>
<dbReference type="EMBL" id="JBEXPZ010000041">
    <property type="protein sequence ID" value="MET9848504.1"/>
    <property type="molecule type" value="Genomic_DNA"/>
</dbReference>
<feature type="region of interest" description="Disordered" evidence="1">
    <location>
        <begin position="1"/>
        <end position="24"/>
    </location>
</feature>